<organism evidence="3 4">
    <name type="scientific">Hermetia illucens</name>
    <name type="common">Black soldier fly</name>
    <dbReference type="NCBI Taxonomy" id="343691"/>
    <lineage>
        <taxon>Eukaryota</taxon>
        <taxon>Metazoa</taxon>
        <taxon>Ecdysozoa</taxon>
        <taxon>Arthropoda</taxon>
        <taxon>Hexapoda</taxon>
        <taxon>Insecta</taxon>
        <taxon>Pterygota</taxon>
        <taxon>Neoptera</taxon>
        <taxon>Endopterygota</taxon>
        <taxon>Diptera</taxon>
        <taxon>Brachycera</taxon>
        <taxon>Stratiomyomorpha</taxon>
        <taxon>Stratiomyidae</taxon>
        <taxon>Hermetiinae</taxon>
        <taxon>Hermetia</taxon>
    </lineage>
</organism>
<protein>
    <recommendedName>
        <fullName evidence="2">ENTH domain-containing protein</fullName>
    </recommendedName>
</protein>
<dbReference type="GO" id="GO:0030276">
    <property type="term" value="F:clathrin binding"/>
    <property type="evidence" value="ECO:0007669"/>
    <property type="project" value="TreeGrafter"/>
</dbReference>
<name>A0A7R8V1I1_HERIL</name>
<dbReference type="SMART" id="SM00273">
    <property type="entry name" value="ENTH"/>
    <property type="match status" value="1"/>
</dbReference>
<dbReference type="Proteomes" id="UP000594454">
    <property type="component" value="Chromosome 5"/>
</dbReference>
<evidence type="ECO:0000313" key="4">
    <source>
        <dbReference type="Proteomes" id="UP000594454"/>
    </source>
</evidence>
<dbReference type="EMBL" id="LR899013">
    <property type="protein sequence ID" value="CAD7090387.1"/>
    <property type="molecule type" value="Genomic_DNA"/>
</dbReference>
<sequence>MVDKFISMWKVRELADKVTNVVMNYTEIEGKVREATNDDPWGPTGPLMQELAHSTFTYEHFPEVMSMLWKRMLQDNKTNWRRTYKSLLLLNYLVRNGSERVVTSAREHIYDLRSLENYTFTDENGKDTGINVRHKVRELIDFIQDDEKLRDERKKAKKNKDKYIGMSSDAMGMKFNARGYNENWNTPRADDRNWYSDERAERRYDDDDCQYEGEREDSENDSPGPTARYRDKDRTSPPEIVPEPATNKTINVNLKPTVKQSQPSKTISSSKKIDMGAASNFGKPKDFGIHSPTHRDTPTEDLFSPNNNTAIVENVSSALDDVFKTCSPTNQRTAPSNNINSKTDDDDFADFNPRANEDNQEFGDFESAFGAAPINTLPTTALPTSTIPIIPPATIATKKDDDFADFAAFTGSEPTTTPSLNANSQLQSDLLFGGETLKQDPLSLYANHNTSSLSGADLLSGLGDLTINTGGLNAASSKDGSYSKHLLNAIEQFRTIMKQNDNITSEKDIVKIENTVLDILKYLPGPSTPEKLLGVDTDLYDWTNFADTDYRSILDEIGSRFNSSWPVYDGKWSKPIFDLYQIDHNCRFVFESISNLLNLINRKTPGCVDLLTSVVYHESRLASVFVEMSSQHFCDPTKMDISNIAKQQLKDQLLQLLISLPNKVANAFQTETPTIFLPKKYGRLLTQQFIKSLYFISKANQIHGGKYFEFKYLAQILSRIIINYHVVLKSDLTSALRILSHLTRDEFQKKSINEVFALLDRNAMQPVTMLMLEGDIMLFDVIDSSIFKSQSWKYCITENLPLLSVLTENRHVTKLIEYIATASGQATQEFEKKTLINLLFELLNNWSNKSATHKGSMQQHIYVTKLVISTVQHLNLMAQLKLVDSERFEVKKKLFDGLKHHLESSNINIRQLGMLTAEIIIGLLETDPKVEKLKFEYVTLDDASKELLDTLNSLKVSETFLSTLPKEFSTDDSNNFESIIEEFFRTDLSEYEITFEKPVVQPIKCTEEDGTQPNITNNIQEPMESEELLDSDDDLVPYDMSNDIPIIMEKRARFLQDLRDALISTDDPDVFQSSLECSTTLIKEQLASNDTTLAIELLSLFLTLQKKFYFEGAFEELKCINCVTISTIYPKECAEYLCKEFHSDDGSYSIALRMTMLTILAQTAKALSGSQEPTPEPPARPTKKTVRKLLKEEENIRLKEAKRIIRDRIKLKTRYYFSKRSNDIHQPQGSVNRFSAVAGSFFFPLIRGARKDRIISIKTSQSRNQNIDSDLLVHFLNTLTAIIVCAEHAPILRQMAQEIFEMYTFIRFSADAMVRLSVLQLVGSVLCTVPRDILRNEFFNEMVEVKNWLEECTNCSIIRGEKNEYCREMATKVLSLYNILQPSNNLLQPTNLMDNAPDSKSTNETKELNLGATWSNLGNTKIDLDNLLSSKNNKNSGPAPSMNQLKIQSPTKAPTMQTPVMGTGSFVGIGGLPSPVTSPTFNNIPPTMPSTQNQMFGNFNAMPAMHQQFPNNMNNFNNLNNQSFNAFQ</sequence>
<evidence type="ECO:0000259" key="2">
    <source>
        <dbReference type="PROSITE" id="PS50942"/>
    </source>
</evidence>
<dbReference type="InterPro" id="IPR038528">
    <property type="entry name" value="TEL2_C_sf"/>
</dbReference>
<gene>
    <name evidence="3" type="ORF">HERILL_LOCUS12871</name>
</gene>
<keyword evidence="4" id="KW-1185">Reference proteome</keyword>
<dbReference type="GO" id="GO:0030125">
    <property type="term" value="C:clathrin vesicle coat"/>
    <property type="evidence" value="ECO:0007669"/>
    <property type="project" value="TreeGrafter"/>
</dbReference>
<dbReference type="PROSITE" id="PS50942">
    <property type="entry name" value="ENTH"/>
    <property type="match status" value="1"/>
</dbReference>
<proteinExistence type="predicted"/>
<dbReference type="Pfam" id="PF01417">
    <property type="entry name" value="ENTH"/>
    <property type="match status" value="1"/>
</dbReference>
<dbReference type="InParanoid" id="A0A7R8V1I1"/>
<dbReference type="OrthoDB" id="4033880at2759"/>
<dbReference type="SUPFAM" id="SSF48464">
    <property type="entry name" value="ENTH/VHS domain"/>
    <property type="match status" value="1"/>
</dbReference>
<evidence type="ECO:0000313" key="3">
    <source>
        <dbReference type="EMBL" id="CAD7090387.1"/>
    </source>
</evidence>
<reference evidence="3 4" key="1">
    <citation type="submission" date="2020-11" db="EMBL/GenBank/DDBJ databases">
        <authorList>
            <person name="Wallbank WR R."/>
            <person name="Pardo Diaz C."/>
            <person name="Kozak K."/>
            <person name="Martin S."/>
            <person name="Jiggins C."/>
            <person name="Moest M."/>
            <person name="Warren A I."/>
            <person name="Generalovic N T."/>
            <person name="Byers J.R.P. K."/>
            <person name="Montejo-Kovacevich G."/>
            <person name="Yen C E."/>
        </authorList>
    </citation>
    <scope>NUCLEOTIDE SEQUENCE [LARGE SCALE GENOMIC DNA]</scope>
</reference>
<dbReference type="InterPro" id="IPR008942">
    <property type="entry name" value="ENTH_VHS"/>
</dbReference>
<feature type="compositionally biased region" description="Acidic residues" evidence="1">
    <location>
        <begin position="206"/>
        <end position="220"/>
    </location>
</feature>
<dbReference type="PANTHER" id="PTHR12276:SF45">
    <property type="entry name" value="CLATHRIN INTERACTOR 1"/>
    <property type="match status" value="1"/>
</dbReference>
<dbReference type="Pfam" id="PF10193">
    <property type="entry name" value="Telomere_reg-2"/>
    <property type="match status" value="1"/>
</dbReference>
<evidence type="ECO:0000256" key="1">
    <source>
        <dbReference type="SAM" id="MobiDB-lite"/>
    </source>
</evidence>
<dbReference type="GO" id="GO:0005768">
    <property type="term" value="C:endosome"/>
    <property type="evidence" value="ECO:0007669"/>
    <property type="project" value="TreeGrafter"/>
</dbReference>
<dbReference type="GO" id="GO:0005543">
    <property type="term" value="F:phospholipid binding"/>
    <property type="evidence" value="ECO:0007669"/>
    <property type="project" value="TreeGrafter"/>
</dbReference>
<dbReference type="CDD" id="cd16989">
    <property type="entry name" value="ENTH_EpsinR"/>
    <property type="match status" value="1"/>
</dbReference>
<feature type="region of interest" description="Disordered" evidence="1">
    <location>
        <begin position="203"/>
        <end position="249"/>
    </location>
</feature>
<dbReference type="FunFam" id="1.25.40.90:FF:000006">
    <property type="entry name" value="Clathrin interactor 1"/>
    <property type="match status" value="1"/>
</dbReference>
<dbReference type="Gene3D" id="1.25.40.720">
    <property type="entry name" value="Telomere length regulation protein 2, C-terminal domain"/>
    <property type="match status" value="2"/>
</dbReference>
<feature type="compositionally biased region" description="Polar residues" evidence="1">
    <location>
        <begin position="326"/>
        <end position="341"/>
    </location>
</feature>
<feature type="region of interest" description="Disordered" evidence="1">
    <location>
        <begin position="281"/>
        <end position="303"/>
    </location>
</feature>
<dbReference type="Gene3D" id="1.25.40.90">
    <property type="match status" value="1"/>
</dbReference>
<dbReference type="GO" id="GO:0006897">
    <property type="term" value="P:endocytosis"/>
    <property type="evidence" value="ECO:0007669"/>
    <property type="project" value="TreeGrafter"/>
</dbReference>
<feature type="region of interest" description="Disordered" evidence="1">
    <location>
        <begin position="326"/>
        <end position="356"/>
    </location>
</feature>
<feature type="domain" description="ENTH" evidence="2">
    <location>
        <begin position="20"/>
        <end position="153"/>
    </location>
</feature>
<dbReference type="InterPro" id="IPR019337">
    <property type="entry name" value="Telomere_length_regulation_dom"/>
</dbReference>
<dbReference type="InterPro" id="IPR013809">
    <property type="entry name" value="ENTH"/>
</dbReference>
<dbReference type="PANTHER" id="PTHR12276">
    <property type="entry name" value="EPSIN/ENT-RELATED"/>
    <property type="match status" value="1"/>
</dbReference>
<dbReference type="GO" id="GO:0005886">
    <property type="term" value="C:plasma membrane"/>
    <property type="evidence" value="ECO:0007669"/>
    <property type="project" value="TreeGrafter"/>
</dbReference>
<accession>A0A7R8V1I1</accession>
<dbReference type="FunCoup" id="A0A7R8V1I1">
    <property type="interactions" value="509"/>
</dbReference>
<feature type="compositionally biased region" description="Basic and acidic residues" evidence="1">
    <location>
        <begin position="283"/>
        <end position="298"/>
    </location>
</feature>